<dbReference type="HOGENOM" id="CLU_068457_2_0_12"/>
<evidence type="ECO:0000256" key="2">
    <source>
        <dbReference type="ARBA" id="ARBA00021980"/>
    </source>
</evidence>
<dbReference type="GO" id="GO:0005829">
    <property type="term" value="C:cytosol"/>
    <property type="evidence" value="ECO:0007669"/>
    <property type="project" value="TreeGrafter"/>
</dbReference>
<dbReference type="AlphaFoldDB" id="S3K5Q5"/>
<protein>
    <recommendedName>
        <fullName evidence="2">Uridine phosphorylase</fullName>
        <ecNumber evidence="1">2.4.2.3</ecNumber>
    </recommendedName>
</protein>
<keyword evidence="8" id="KW-1185">Reference proteome</keyword>
<evidence type="ECO:0000256" key="4">
    <source>
        <dbReference type="ARBA" id="ARBA00022679"/>
    </source>
</evidence>
<dbReference type="Pfam" id="PF01048">
    <property type="entry name" value="PNP_UDP_1"/>
    <property type="match status" value="1"/>
</dbReference>
<dbReference type="eggNOG" id="COG0813">
    <property type="taxonomic scope" value="Bacteria"/>
</dbReference>
<organism evidence="7 8">
    <name type="scientific">Treponema maltophilum ATCC 51939</name>
    <dbReference type="NCBI Taxonomy" id="1125699"/>
    <lineage>
        <taxon>Bacteria</taxon>
        <taxon>Pseudomonadati</taxon>
        <taxon>Spirochaetota</taxon>
        <taxon>Spirochaetia</taxon>
        <taxon>Spirochaetales</taxon>
        <taxon>Treponemataceae</taxon>
        <taxon>Treponema</taxon>
    </lineage>
</organism>
<dbReference type="PANTHER" id="PTHR43691">
    <property type="entry name" value="URIDINE PHOSPHORYLASE"/>
    <property type="match status" value="1"/>
</dbReference>
<dbReference type="CDD" id="cd09006">
    <property type="entry name" value="PNP_EcPNPI-like"/>
    <property type="match status" value="1"/>
</dbReference>
<dbReference type="Proteomes" id="UP000014541">
    <property type="component" value="Unassembled WGS sequence"/>
</dbReference>
<dbReference type="InterPro" id="IPR000845">
    <property type="entry name" value="Nucleoside_phosphorylase_d"/>
</dbReference>
<dbReference type="InterPro" id="IPR035994">
    <property type="entry name" value="Nucleoside_phosphorylase_sf"/>
</dbReference>
<evidence type="ECO:0000256" key="3">
    <source>
        <dbReference type="ARBA" id="ARBA00022676"/>
    </source>
</evidence>
<dbReference type="PATRIC" id="fig|1125699.3.peg.305"/>
<dbReference type="Gene3D" id="3.40.50.1580">
    <property type="entry name" value="Nucleoside phosphorylase domain"/>
    <property type="match status" value="1"/>
</dbReference>
<comment type="caution">
    <text evidence="7">The sequence shown here is derived from an EMBL/GenBank/DDBJ whole genome shotgun (WGS) entry which is preliminary data.</text>
</comment>
<dbReference type="EC" id="2.4.2.3" evidence="1"/>
<evidence type="ECO:0000313" key="8">
    <source>
        <dbReference type="Proteomes" id="UP000014541"/>
    </source>
</evidence>
<gene>
    <name evidence="7" type="ORF">HMPREF9194_00302</name>
</gene>
<name>S3K5Q5_TREMA</name>
<feature type="domain" description="Nucleoside phosphorylase" evidence="6">
    <location>
        <begin position="17"/>
        <end position="214"/>
    </location>
</feature>
<dbReference type="InterPro" id="IPR004402">
    <property type="entry name" value="DeoD-type"/>
</dbReference>
<evidence type="ECO:0000256" key="1">
    <source>
        <dbReference type="ARBA" id="ARBA00011888"/>
    </source>
</evidence>
<reference evidence="7 8" key="1">
    <citation type="submission" date="2013-04" db="EMBL/GenBank/DDBJ databases">
        <title>The Genome Sequence of Treponema maltophilum ATCC 51939.</title>
        <authorList>
            <consortium name="The Broad Institute Genomics Platform"/>
            <person name="Earl A."/>
            <person name="Ward D."/>
            <person name="Feldgarden M."/>
            <person name="Gevers D."/>
            <person name="Leonetti C."/>
            <person name="Blanton J.M."/>
            <person name="Dewhirst F.E."/>
            <person name="Izard J."/>
            <person name="Walker B."/>
            <person name="Young S."/>
            <person name="Zeng Q."/>
            <person name="Gargeya S."/>
            <person name="Fitzgerald M."/>
            <person name="Haas B."/>
            <person name="Abouelleil A."/>
            <person name="Allen A.W."/>
            <person name="Alvarado L."/>
            <person name="Arachchi H.M."/>
            <person name="Berlin A.M."/>
            <person name="Chapman S.B."/>
            <person name="Gainer-Dewar J."/>
            <person name="Goldberg J."/>
            <person name="Griggs A."/>
            <person name="Gujja S."/>
            <person name="Hansen M."/>
            <person name="Howarth C."/>
            <person name="Imamovic A."/>
            <person name="Ireland A."/>
            <person name="Larimer J."/>
            <person name="McCowan C."/>
            <person name="Murphy C."/>
            <person name="Pearson M."/>
            <person name="Poon T.W."/>
            <person name="Priest M."/>
            <person name="Roberts A."/>
            <person name="Saif S."/>
            <person name="Shea T."/>
            <person name="Sisk P."/>
            <person name="Sykes S."/>
            <person name="Wortman J."/>
            <person name="Nusbaum C."/>
            <person name="Birren B."/>
        </authorList>
    </citation>
    <scope>NUCLEOTIDE SEQUENCE [LARGE SCALE GENOMIC DNA]</scope>
    <source>
        <strain evidence="7 8">ATCC 51939</strain>
    </source>
</reference>
<dbReference type="EMBL" id="ATFF01000002">
    <property type="protein sequence ID" value="EPF32306.1"/>
    <property type="molecule type" value="Genomic_DNA"/>
</dbReference>
<dbReference type="SUPFAM" id="SSF53167">
    <property type="entry name" value="Purine and uridine phosphorylases"/>
    <property type="match status" value="1"/>
</dbReference>
<proteinExistence type="predicted"/>
<dbReference type="RefSeq" id="WP_016524603.1">
    <property type="nucleotide sequence ID" value="NZ_KE332518.1"/>
</dbReference>
<evidence type="ECO:0000313" key="7">
    <source>
        <dbReference type="EMBL" id="EPF32306.1"/>
    </source>
</evidence>
<evidence type="ECO:0000256" key="5">
    <source>
        <dbReference type="ARBA" id="ARBA00048447"/>
    </source>
</evidence>
<dbReference type="GO" id="GO:0004850">
    <property type="term" value="F:uridine phosphorylase activity"/>
    <property type="evidence" value="ECO:0007669"/>
    <property type="project" value="UniProtKB-EC"/>
</dbReference>
<keyword evidence="3" id="KW-0328">Glycosyltransferase</keyword>
<evidence type="ECO:0000259" key="6">
    <source>
        <dbReference type="Pfam" id="PF01048"/>
    </source>
</evidence>
<sequence length="237" mass="25508">MATPHNSAAKGDIAPTVLFPGDPLRAQYVAEHYFKNPRQVTGVRNVLGFTGTWQGKKVSVMASGMGGPSAGIYAYELYTWYGAERIIRIGTAGGLQPFLKLGDLVLAMSASTDSNYAYQFNLPGTFNPCADFDLLKKAADAASSRGFRYHAGAVFSSDMFSDYNALGSKESWQGWSAMGCLVQDMETYALYCTAARLGKKALSILTHTDSCVTGKGLPKSKRMSALEPMFETALACV</sequence>
<accession>S3K5Q5</accession>
<dbReference type="GO" id="GO:0006218">
    <property type="term" value="P:uridine catabolic process"/>
    <property type="evidence" value="ECO:0007669"/>
    <property type="project" value="TreeGrafter"/>
</dbReference>
<keyword evidence="4" id="KW-0808">Transferase</keyword>
<dbReference type="NCBIfam" id="NF004489">
    <property type="entry name" value="PRK05819.1"/>
    <property type="match status" value="1"/>
</dbReference>
<comment type="catalytic activity">
    <reaction evidence="5">
        <text>uridine + phosphate = alpha-D-ribose 1-phosphate + uracil</text>
        <dbReference type="Rhea" id="RHEA:24388"/>
        <dbReference type="ChEBI" id="CHEBI:16704"/>
        <dbReference type="ChEBI" id="CHEBI:17568"/>
        <dbReference type="ChEBI" id="CHEBI:43474"/>
        <dbReference type="ChEBI" id="CHEBI:57720"/>
        <dbReference type="EC" id="2.4.2.3"/>
    </reaction>
</comment>
<dbReference type="PANTHER" id="PTHR43691:SF11">
    <property type="entry name" value="FI09636P-RELATED"/>
    <property type="match status" value="1"/>
</dbReference>
<dbReference type="STRING" id="1125699.HMPREF9194_00302"/>
<dbReference type="OrthoDB" id="9782889at2"/>
<dbReference type="GO" id="GO:0004731">
    <property type="term" value="F:purine-nucleoside phosphorylase activity"/>
    <property type="evidence" value="ECO:0007669"/>
    <property type="project" value="InterPro"/>
</dbReference>